<keyword evidence="2" id="KW-1185">Reference proteome</keyword>
<name>A0ABQ6AH98_9GAMM</name>
<reference evidence="2" key="1">
    <citation type="journal article" date="2019" name="Int. J. Syst. Evol. Microbiol.">
        <title>The Global Catalogue of Microorganisms (GCM) 10K type strain sequencing project: providing services to taxonomists for standard genome sequencing and annotation.</title>
        <authorList>
            <consortium name="The Broad Institute Genomics Platform"/>
            <consortium name="The Broad Institute Genome Sequencing Center for Infectious Disease"/>
            <person name="Wu L."/>
            <person name="Ma J."/>
        </authorList>
    </citation>
    <scope>NUCLEOTIDE SEQUENCE [LARGE SCALE GENOMIC DNA]</scope>
    <source>
        <strain evidence="2">NBRC 105001</strain>
    </source>
</reference>
<comment type="caution">
    <text evidence="1">The sequence shown here is derived from an EMBL/GenBank/DDBJ whole genome shotgun (WGS) entry which is preliminary data.</text>
</comment>
<dbReference type="EMBL" id="BSOU01000002">
    <property type="protein sequence ID" value="GLR74161.1"/>
    <property type="molecule type" value="Genomic_DNA"/>
</dbReference>
<accession>A0ABQ6AH98</accession>
<organism evidence="1 2">
    <name type="scientific">Aliivibrio sifiae</name>
    <dbReference type="NCBI Taxonomy" id="566293"/>
    <lineage>
        <taxon>Bacteria</taxon>
        <taxon>Pseudomonadati</taxon>
        <taxon>Pseudomonadota</taxon>
        <taxon>Gammaproteobacteria</taxon>
        <taxon>Vibrionales</taxon>
        <taxon>Vibrionaceae</taxon>
        <taxon>Aliivibrio</taxon>
    </lineage>
</organism>
<evidence type="ECO:0000313" key="2">
    <source>
        <dbReference type="Proteomes" id="UP001156660"/>
    </source>
</evidence>
<protein>
    <submittedName>
        <fullName evidence="1">Uncharacterized protein</fullName>
    </submittedName>
</protein>
<proteinExistence type="predicted"/>
<evidence type="ECO:0000313" key="1">
    <source>
        <dbReference type="EMBL" id="GLR74161.1"/>
    </source>
</evidence>
<gene>
    <name evidence="1" type="ORF">GCM10007855_10350</name>
</gene>
<dbReference type="Proteomes" id="UP001156660">
    <property type="component" value="Unassembled WGS sequence"/>
</dbReference>
<sequence length="65" mass="7870">MLNRSRFYLDKSSLNCIKQKCYVVTKIDLQCKLTRKREIKVIYYGDCIFNKKNKKIIIKTHILKE</sequence>